<feature type="compositionally biased region" description="Basic and acidic residues" evidence="1">
    <location>
        <begin position="998"/>
        <end position="1012"/>
    </location>
</feature>
<dbReference type="InterPro" id="IPR002182">
    <property type="entry name" value="NB-ARC"/>
</dbReference>
<dbReference type="GO" id="GO:0043531">
    <property type="term" value="F:ADP binding"/>
    <property type="evidence" value="ECO:0007669"/>
    <property type="project" value="InterPro"/>
</dbReference>
<dbReference type="Pfam" id="PF00931">
    <property type="entry name" value="NB-ARC"/>
    <property type="match status" value="1"/>
</dbReference>
<dbReference type="PANTHER" id="PTHR48187:SF2">
    <property type="entry name" value="LD21810P"/>
    <property type="match status" value="1"/>
</dbReference>
<feature type="compositionally biased region" description="Polar residues" evidence="1">
    <location>
        <begin position="1334"/>
        <end position="1345"/>
    </location>
</feature>
<protein>
    <submittedName>
        <fullName evidence="3">Putative LipA and NB-ARC domain protein</fullName>
    </submittedName>
</protein>
<dbReference type="GO" id="GO:0072330">
    <property type="term" value="P:monocarboxylic acid biosynthetic process"/>
    <property type="evidence" value="ECO:0007669"/>
    <property type="project" value="UniProtKB-ARBA"/>
</dbReference>
<feature type="compositionally biased region" description="Basic residues" evidence="1">
    <location>
        <begin position="1022"/>
        <end position="1034"/>
    </location>
</feature>
<feature type="compositionally biased region" description="Pro residues" evidence="1">
    <location>
        <begin position="988"/>
        <end position="997"/>
    </location>
</feature>
<accession>A0A0F7TIK9</accession>
<feature type="compositionally biased region" description="Polar residues" evidence="1">
    <location>
        <begin position="343"/>
        <end position="371"/>
    </location>
</feature>
<evidence type="ECO:0000313" key="4">
    <source>
        <dbReference type="Proteomes" id="UP000042958"/>
    </source>
</evidence>
<dbReference type="Gene3D" id="3.40.50.300">
    <property type="entry name" value="P-loop containing nucleotide triphosphate hydrolases"/>
    <property type="match status" value="1"/>
</dbReference>
<reference evidence="4" key="1">
    <citation type="journal article" date="2015" name="Genome Announc.">
        <title>Draft genome sequence of the fungus Penicillium brasilianum MG11.</title>
        <authorList>
            <person name="Horn F."/>
            <person name="Linde J."/>
            <person name="Mattern D.J."/>
            <person name="Walther G."/>
            <person name="Guthke R."/>
            <person name="Brakhage A.A."/>
            <person name="Valiante V."/>
        </authorList>
    </citation>
    <scope>NUCLEOTIDE SEQUENCE [LARGE SCALE GENOMIC DNA]</scope>
    <source>
        <strain evidence="4">MG11</strain>
    </source>
</reference>
<evidence type="ECO:0000259" key="2">
    <source>
        <dbReference type="Pfam" id="PF00931"/>
    </source>
</evidence>
<dbReference type="SUPFAM" id="SSF52540">
    <property type="entry name" value="P-loop containing nucleoside triphosphate hydrolases"/>
    <property type="match status" value="1"/>
</dbReference>
<dbReference type="PANTHER" id="PTHR48187">
    <property type="entry name" value="LD21810P"/>
    <property type="match status" value="1"/>
</dbReference>
<organism evidence="3 4">
    <name type="scientific">Penicillium brasilianum</name>
    <dbReference type="NCBI Taxonomy" id="104259"/>
    <lineage>
        <taxon>Eukaryota</taxon>
        <taxon>Fungi</taxon>
        <taxon>Dikarya</taxon>
        <taxon>Ascomycota</taxon>
        <taxon>Pezizomycotina</taxon>
        <taxon>Eurotiomycetes</taxon>
        <taxon>Eurotiomycetidae</taxon>
        <taxon>Eurotiales</taxon>
        <taxon>Aspergillaceae</taxon>
        <taxon>Penicillium</taxon>
    </lineage>
</organism>
<dbReference type="SUPFAM" id="SSF53474">
    <property type="entry name" value="alpha/beta-Hydrolases"/>
    <property type="match status" value="1"/>
</dbReference>
<dbReference type="InterPro" id="IPR029058">
    <property type="entry name" value="AB_hydrolase_fold"/>
</dbReference>
<gene>
    <name evidence="3" type="ORF">PMG11_02627</name>
</gene>
<dbReference type="InterPro" id="IPR027417">
    <property type="entry name" value="P-loop_NTPase"/>
</dbReference>
<sequence>MTHHPPVKPFGLTQVYAPPRGEIPTVDIVFVHGLNGHPENSWTSKTSGCFWPVDLLPDVLAQLRPRILTYGYNANVAAFTDGASRDSIVSHAETLASNLAANRNLRSCSDRPIIFVCHSLGGLVVKRALIYSRSLSNEKTEHLRSVYVSTFGILFLGTPHNGSDVAKWGLLLHKICTAVLPKKVMEGSPQLIKALQTNNETLQHINSLFADIMSRFHIYLFHETRSMDVRGTREIIVDEASAAPYFEGVERGGIEADHSHMCKFDDENSSGYEVVAEAILRYSREAPSVIADRWIEERKTRILEKKAKAREIYDGADDPVGQSMPNLNTPATGQLVPILPRGSATNGRNSPVSDPSKTNIGPLSRSLNSLPSQSQKEPALFVAPPGFHPNAAFFGMQKELEELHRRLFKAKARAERTMAVLIAGVPGSGKTQLARQYVFTQRECYTGGVFWIDAKSRESVYKCFWEIAQAATLVDHKEAEDSKHQESRTYVNAVRNWLQSRNEWLLIFDGITFDHDDDINDFRPFLPWNKRCSIIYTSIDATLRKKQRLFEPYCLTVPRLKVEDACRLLYKDLGIRRPTPDQASKATELVEHYECLPLAIHAIGHRLNATGKPIERYHVKHQVTDKKLAEPFLCIMNDLYRLKHREALNLINLLSFLGHHVPVGLLVLGRSIMTVENAEILSSAQSGEDPDLDTTLGTLIHYGLVERTSDADVFQHNGSAKNSNDEMHDEQKKTPQLTDSFTESSQDGFFSIYRGNSLVDVVKVHSVVQGFCRDELKIKDEEYKDLNQAPGFYDSWLIVATRFLCKSYEMAMERMAHYHDCGLVRDYREYETHASRLAELFPKKLAIGNHPHVIREARESLRQLMKSISSEIDRMSPSSSQESARNQKSVFDRSSSSSSSFPDSSADEGGLSRQSTWNWTESGSARAESPEQMMGPPRFKLELFPPHIFPQAGSESEDGYETDGEAKEAPRISPALSQMSQVTERPKQSPPSSSPPIPREDAHDWQLVERYFKTRSAGPRQQSKRPRGPSRFRGARPDTPLVKVSPIEGRGSSSRMSSGPSESSSILSSAAEAALAAVRRISGHQTSSNSEDVSSSSSNKPLSSNKENVPTYASIAAKRILEANEAQLRRPASMPAPSGPVVSSGLQMKPSVESLDSQASRVFASPLSHEVMSHELMSHEIIAEPLTRSTYSDPGRDYLEHSLGTLDLHTAPTSQVNSRRPSVQANIEPVIRDLSASTPVFPYGIPIRELSASTPSLQYPPPLPYDQDITITIPHRRSVPQRAPEPIFSSSMAPKHVPVAHPSAIMPGALPLSATSSNSTVIAAERPGGEALSRGSSGFSHQSWATEPVRSPPRFSPATSFAQPTDITRSPTPLHQNQHVISTGGSWPLDQPLSSSASAIQSDNLYLPQTRGRLGSVDERLRNMDLSWNSEIAAQDLRFGGHRVDVRDARQRLQEVGRLQTPRHMPTYQLYHSNMSGPLVHDDGHIYAPALALEVYGMRARSGSSPPRPNYNGLGVQFNDHVFD</sequence>
<dbReference type="GO" id="GO:0017000">
    <property type="term" value="P:antibiotic biosynthetic process"/>
    <property type="evidence" value="ECO:0007669"/>
    <property type="project" value="UniProtKB-ARBA"/>
</dbReference>
<feature type="compositionally biased region" description="Low complexity" evidence="1">
    <location>
        <begin position="892"/>
        <end position="904"/>
    </location>
</feature>
<feature type="compositionally biased region" description="Low complexity" evidence="1">
    <location>
        <begin position="1047"/>
        <end position="1067"/>
    </location>
</feature>
<dbReference type="OrthoDB" id="5086500at2759"/>
<name>A0A0F7TIK9_PENBI</name>
<feature type="region of interest" description="Disordered" evidence="1">
    <location>
        <begin position="338"/>
        <end position="371"/>
    </location>
</feature>
<dbReference type="EMBL" id="CDHK01000002">
    <property type="protein sequence ID" value="CEJ56419.1"/>
    <property type="molecule type" value="Genomic_DNA"/>
</dbReference>
<feature type="domain" description="NB-ARC" evidence="2">
    <location>
        <begin position="397"/>
        <end position="569"/>
    </location>
</feature>
<evidence type="ECO:0000313" key="3">
    <source>
        <dbReference type="EMBL" id="CEJ56419.1"/>
    </source>
</evidence>
<evidence type="ECO:0000256" key="1">
    <source>
        <dbReference type="SAM" id="MobiDB-lite"/>
    </source>
</evidence>
<proteinExistence type="predicted"/>
<feature type="compositionally biased region" description="Polar residues" evidence="1">
    <location>
        <begin position="912"/>
        <end position="923"/>
    </location>
</feature>
<feature type="region of interest" description="Disordered" evidence="1">
    <location>
        <begin position="870"/>
        <end position="1067"/>
    </location>
</feature>
<dbReference type="Gene3D" id="3.40.50.1820">
    <property type="entry name" value="alpha/beta hydrolase"/>
    <property type="match status" value="1"/>
</dbReference>
<feature type="region of interest" description="Disordered" evidence="1">
    <location>
        <begin position="715"/>
        <end position="739"/>
    </location>
</feature>
<feature type="compositionally biased region" description="Low complexity" evidence="1">
    <location>
        <begin position="1087"/>
        <end position="1106"/>
    </location>
</feature>
<keyword evidence="4" id="KW-1185">Reference proteome</keyword>
<feature type="compositionally biased region" description="Polar residues" evidence="1">
    <location>
        <begin position="870"/>
        <end position="888"/>
    </location>
</feature>
<feature type="region of interest" description="Disordered" evidence="1">
    <location>
        <begin position="1329"/>
        <end position="1362"/>
    </location>
</feature>
<feature type="region of interest" description="Disordered" evidence="1">
    <location>
        <begin position="1081"/>
        <end position="1108"/>
    </location>
</feature>
<dbReference type="Proteomes" id="UP000042958">
    <property type="component" value="Unassembled WGS sequence"/>
</dbReference>
<feature type="compositionally biased region" description="Basic and acidic residues" evidence="1">
    <location>
        <begin position="723"/>
        <end position="733"/>
    </location>
</feature>